<evidence type="ECO:0000313" key="2">
    <source>
        <dbReference type="Proteomes" id="UP000563094"/>
    </source>
</evidence>
<organism evidence="1 2">
    <name type="scientific">Rufibacter quisquiliarum</name>
    <dbReference type="NCBI Taxonomy" id="1549639"/>
    <lineage>
        <taxon>Bacteria</taxon>
        <taxon>Pseudomonadati</taxon>
        <taxon>Bacteroidota</taxon>
        <taxon>Cytophagia</taxon>
        <taxon>Cytophagales</taxon>
        <taxon>Hymenobacteraceae</taxon>
        <taxon>Rufibacter</taxon>
    </lineage>
</organism>
<accession>A0A839GFC1</accession>
<proteinExistence type="predicted"/>
<dbReference type="Proteomes" id="UP000563094">
    <property type="component" value="Unassembled WGS sequence"/>
</dbReference>
<dbReference type="RefSeq" id="WP_182513594.1">
    <property type="nucleotide sequence ID" value="NZ_JACJIQ010000012.1"/>
</dbReference>
<evidence type="ECO:0000313" key="1">
    <source>
        <dbReference type="EMBL" id="MBA9078334.1"/>
    </source>
</evidence>
<sequence length="118" mass="13742">MIEARELFVGAKVLAFKGMVCEVEEIRSKTVFFKEGATGVKFEDLNPIPLTEEWLLRAGFERNWEYTSVVYEKSCMQLEWNGYHWTDGNDGFIVGVKYVHQLQNLYYCLVGEELIFKA</sequence>
<gene>
    <name evidence="1" type="ORF">FHS90_003060</name>
</gene>
<name>A0A839GFC1_9BACT</name>
<protein>
    <submittedName>
        <fullName evidence="1">Uncharacterized protein</fullName>
    </submittedName>
</protein>
<dbReference type="AlphaFoldDB" id="A0A839GFC1"/>
<dbReference type="EMBL" id="JACJIQ010000012">
    <property type="protein sequence ID" value="MBA9078334.1"/>
    <property type="molecule type" value="Genomic_DNA"/>
</dbReference>
<comment type="caution">
    <text evidence="1">The sequence shown here is derived from an EMBL/GenBank/DDBJ whole genome shotgun (WGS) entry which is preliminary data.</text>
</comment>
<reference evidence="1 2" key="1">
    <citation type="submission" date="2020-08" db="EMBL/GenBank/DDBJ databases">
        <title>Genomic Encyclopedia of Type Strains, Phase IV (KMG-IV): sequencing the most valuable type-strain genomes for metagenomic binning, comparative biology and taxonomic classification.</title>
        <authorList>
            <person name="Goeker M."/>
        </authorList>
    </citation>
    <scope>NUCLEOTIDE SEQUENCE [LARGE SCALE GENOMIC DNA]</scope>
    <source>
        <strain evidence="1 2">DSM 29854</strain>
    </source>
</reference>
<keyword evidence="2" id="KW-1185">Reference proteome</keyword>